<feature type="region of interest" description="Disordered" evidence="2">
    <location>
        <begin position="39"/>
        <end position="81"/>
    </location>
</feature>
<evidence type="ECO:0000256" key="1">
    <source>
        <dbReference type="RuleBase" id="RU364123"/>
    </source>
</evidence>
<keyword evidence="1" id="KW-0449">Lipoprotein</keyword>
<keyword evidence="1" id="KW-0119">Carbohydrate metabolism</keyword>
<comment type="function">
    <text evidence="1">Phosphorylase b kinase catalyzes the phosphorylation of serine in certain substrates, including troponin I.</text>
</comment>
<keyword evidence="1" id="KW-0321">Glycogen metabolism</keyword>
<keyword evidence="1" id="KW-0636">Prenylation</keyword>
<dbReference type="WBParaSite" id="maker-unitig_23018-snap-gene-0.2-mRNA-1">
    <property type="protein sequence ID" value="maker-unitig_23018-snap-gene-0.2-mRNA-1"/>
    <property type="gene ID" value="maker-unitig_23018-snap-gene-0.2"/>
</dbReference>
<dbReference type="PANTHER" id="PTHR10749">
    <property type="entry name" value="PHOSPHORYLASE B KINASE REGULATORY SUBUNIT"/>
    <property type="match status" value="1"/>
</dbReference>
<feature type="compositionally biased region" description="Basic residues" evidence="2">
    <location>
        <begin position="188"/>
        <end position="200"/>
    </location>
</feature>
<keyword evidence="1" id="KW-1003">Cell membrane</keyword>
<sequence length="429" mass="47298">RLALEPKPDFGGGRWFVIAEDAKIKKTFAVEIRAEAGARLQRSPLGHQNPSFSGQSARPFLPPSRPVSDAGPERPSNQRCRHLGYQPFVQRRLSNGGLHPQFLDHHSFYLSLDVNFLLDLFRTDVAYLKSTWSAVGRPLFVIPVYHWKLQSGYINGTRVTLGNLADFVDTSCVTQMSFLNSSQERRAAVRRRPGPQRRTSRPCSAAAAAASVRSLRPHSRTFGSSESSPEDQCSVRIVLDVNRRSSAAASAAAAATASRRRKSLVLSNAVSERARRRSGRHGRRLRPRFVRHPWLGAAAAAAATSSFDEDRQHSVDHTRLRWRWPNPATELRVRGLRINQTDRVFGEPSSRTARSCCEGKLDNSSNRGPPAPSRTCPLSLTAGFGWGVPGRQDSSRLRKVTDAGVLTPGAAVYPEHAGSHLSRSYSPAT</sequence>
<keyword evidence="1" id="KW-0472">Membrane</keyword>
<evidence type="ECO:0000256" key="2">
    <source>
        <dbReference type="SAM" id="MobiDB-lite"/>
    </source>
</evidence>
<feature type="region of interest" description="Disordered" evidence="2">
    <location>
        <begin position="184"/>
        <end position="204"/>
    </location>
</feature>
<proteinExistence type="inferred from homology"/>
<comment type="subcellular location">
    <subcellularLocation>
        <location evidence="1">Cell membrane</location>
        <topology evidence="1">Lipid-anchor</topology>
        <orientation evidence="1">Cytoplasmic side</orientation>
    </subcellularLocation>
</comment>
<dbReference type="GO" id="GO:0005977">
    <property type="term" value="P:glycogen metabolic process"/>
    <property type="evidence" value="ECO:0007669"/>
    <property type="project" value="UniProtKB-UniPathway"/>
</dbReference>
<evidence type="ECO:0000313" key="3">
    <source>
        <dbReference type="Proteomes" id="UP000095280"/>
    </source>
</evidence>
<dbReference type="GO" id="GO:0005516">
    <property type="term" value="F:calmodulin binding"/>
    <property type="evidence" value="ECO:0007669"/>
    <property type="project" value="UniProtKB-KW"/>
</dbReference>
<keyword evidence="3" id="KW-1185">Reference proteome</keyword>
<dbReference type="InterPro" id="IPR008734">
    <property type="entry name" value="PHK_A/B_su"/>
</dbReference>
<comment type="similarity">
    <text evidence="1">Belongs to the phosphorylase b kinase regulatory chain family.</text>
</comment>
<dbReference type="GO" id="GO:0005964">
    <property type="term" value="C:phosphorylase kinase complex"/>
    <property type="evidence" value="ECO:0007669"/>
    <property type="project" value="TreeGrafter"/>
</dbReference>
<keyword evidence="1" id="KW-0112">Calmodulin-binding</keyword>
<comment type="pathway">
    <text evidence="1">Glycan biosynthesis; glycogen metabolism.</text>
</comment>
<protein>
    <recommendedName>
        <fullName evidence="1">Phosphorylase b kinase regulatory subunit</fullName>
    </recommendedName>
</protein>
<feature type="region of interest" description="Disordered" evidence="2">
    <location>
        <begin position="345"/>
        <end position="374"/>
    </location>
</feature>
<evidence type="ECO:0000313" key="4">
    <source>
        <dbReference type="WBParaSite" id="maker-unitig_23018-snap-gene-0.2-mRNA-1"/>
    </source>
</evidence>
<dbReference type="UniPathway" id="UPA00163"/>
<organism evidence="3 4">
    <name type="scientific">Macrostomum lignano</name>
    <dbReference type="NCBI Taxonomy" id="282301"/>
    <lineage>
        <taxon>Eukaryota</taxon>
        <taxon>Metazoa</taxon>
        <taxon>Spiralia</taxon>
        <taxon>Lophotrochozoa</taxon>
        <taxon>Platyhelminthes</taxon>
        <taxon>Rhabditophora</taxon>
        <taxon>Macrostomorpha</taxon>
        <taxon>Macrostomida</taxon>
        <taxon>Macrostomidae</taxon>
        <taxon>Macrostomum</taxon>
    </lineage>
</organism>
<dbReference type="PANTHER" id="PTHR10749:SF7">
    <property type="entry name" value="PHOSPHORYLASE B KINASE REGULATORY SUBUNIT ALPHA-RELATED"/>
    <property type="match status" value="1"/>
</dbReference>
<dbReference type="GO" id="GO:0005886">
    <property type="term" value="C:plasma membrane"/>
    <property type="evidence" value="ECO:0007669"/>
    <property type="project" value="UniProtKB-SubCell"/>
</dbReference>
<accession>A0A1I8F8A0</accession>
<dbReference type="Proteomes" id="UP000095280">
    <property type="component" value="Unplaced"/>
</dbReference>
<reference evidence="4" key="1">
    <citation type="submission" date="2016-11" db="UniProtKB">
        <authorList>
            <consortium name="WormBaseParasite"/>
        </authorList>
    </citation>
    <scope>IDENTIFICATION</scope>
</reference>
<dbReference type="AlphaFoldDB" id="A0A1I8F8A0"/>
<feature type="compositionally biased region" description="Polar residues" evidence="2">
    <location>
        <begin position="46"/>
        <end position="56"/>
    </location>
</feature>
<name>A0A1I8F8A0_9PLAT</name>